<name>A0A1G8CDG6_9BACT</name>
<gene>
    <name evidence="5" type="ORF">SAMN04487901_1287</name>
</gene>
<evidence type="ECO:0000313" key="6">
    <source>
        <dbReference type="Proteomes" id="UP000198779"/>
    </source>
</evidence>
<keyword evidence="3" id="KW-0378">Hydrolase</keyword>
<dbReference type="RefSeq" id="WP_091819296.1">
    <property type="nucleotide sequence ID" value="NZ_FNCQ01000028.1"/>
</dbReference>
<dbReference type="Pfam" id="PF02976">
    <property type="entry name" value="MutH"/>
    <property type="match status" value="1"/>
</dbReference>
<sequence length="234" mass="26428">MISSKVIEYMRPLFDIISNSKGKTIGEIKDELNIERSKMVKGASGLIVENLLGIENNNRDEADIPEIGCEIKILPLQKNCDGSIKAKEPTAIQMINYMEVAKETWETAKLRGKIALTFWVVYLAKKDGKALSQNDYVIVDYFLDHPSDFQNGVFKTDWEEIQSYIKEGRADELSCSMGVYLEPKTKGANNQDKTDAPDGKGGITRARRRAFYYKKNYTNTAIIPNLDLSSIKNK</sequence>
<dbReference type="GO" id="GO:0004519">
    <property type="term" value="F:endonuclease activity"/>
    <property type="evidence" value="ECO:0007669"/>
    <property type="project" value="UniProtKB-KW"/>
</dbReference>
<evidence type="ECO:0000313" key="5">
    <source>
        <dbReference type="EMBL" id="SDH43418.1"/>
    </source>
</evidence>
<organism evidence="5 6">
    <name type="scientific">Prevotella communis</name>
    <dbReference type="NCBI Taxonomy" id="2913614"/>
    <lineage>
        <taxon>Bacteria</taxon>
        <taxon>Pseudomonadati</taxon>
        <taxon>Bacteroidota</taxon>
        <taxon>Bacteroidia</taxon>
        <taxon>Bacteroidales</taxon>
        <taxon>Prevotellaceae</taxon>
        <taxon>Prevotella</taxon>
    </lineage>
</organism>
<dbReference type="SMART" id="SM00927">
    <property type="entry name" value="MutH"/>
    <property type="match status" value="1"/>
</dbReference>
<keyword evidence="1" id="KW-0540">Nuclease</keyword>
<evidence type="ECO:0000259" key="4">
    <source>
        <dbReference type="SMART" id="SM00927"/>
    </source>
</evidence>
<keyword evidence="6" id="KW-1185">Reference proteome</keyword>
<evidence type="ECO:0000256" key="2">
    <source>
        <dbReference type="ARBA" id="ARBA00022759"/>
    </source>
</evidence>
<dbReference type="SUPFAM" id="SSF52980">
    <property type="entry name" value="Restriction endonuclease-like"/>
    <property type="match status" value="1"/>
</dbReference>
<evidence type="ECO:0000256" key="3">
    <source>
        <dbReference type="ARBA" id="ARBA00022801"/>
    </source>
</evidence>
<dbReference type="EMBL" id="FNCQ01000028">
    <property type="protein sequence ID" value="SDH43418.1"/>
    <property type="molecule type" value="Genomic_DNA"/>
</dbReference>
<protein>
    <submittedName>
        <fullName evidence="5">DNA mismatch repair protein MutH</fullName>
    </submittedName>
</protein>
<dbReference type="Proteomes" id="UP000198779">
    <property type="component" value="Unassembled WGS sequence"/>
</dbReference>
<evidence type="ECO:0000256" key="1">
    <source>
        <dbReference type="ARBA" id="ARBA00022722"/>
    </source>
</evidence>
<dbReference type="CDD" id="cd22356">
    <property type="entry name" value="Sau3AI_N-like"/>
    <property type="match status" value="1"/>
</dbReference>
<feature type="domain" description="DNA mismatch repair MutH/Type II restriction enzyme Sau3AI" evidence="4">
    <location>
        <begin position="52"/>
        <end position="157"/>
    </location>
</feature>
<proteinExistence type="predicted"/>
<dbReference type="STRING" id="645274.SAMN04487901_1287"/>
<dbReference type="InterPro" id="IPR011337">
    <property type="entry name" value="DNA_rep_MutH/RE_typeII_Sau3AI"/>
</dbReference>
<dbReference type="GO" id="GO:0016787">
    <property type="term" value="F:hydrolase activity"/>
    <property type="evidence" value="ECO:0007669"/>
    <property type="project" value="UniProtKB-KW"/>
</dbReference>
<reference evidence="6" key="1">
    <citation type="submission" date="2016-10" db="EMBL/GenBank/DDBJ databases">
        <authorList>
            <person name="Varghese N."/>
            <person name="Submissions S."/>
        </authorList>
    </citation>
    <scope>NUCLEOTIDE SEQUENCE [LARGE SCALE GENOMIC DNA]</scope>
    <source>
        <strain evidence="6">BP1-148</strain>
    </source>
</reference>
<accession>A0A1G8CDG6</accession>
<dbReference type="InterPro" id="IPR037057">
    <property type="entry name" value="DNA_rep_MutH/T2_RE_sf"/>
</dbReference>
<keyword evidence="2" id="KW-0255">Endonuclease</keyword>
<dbReference type="Gene3D" id="3.40.600.10">
    <property type="entry name" value="DNA mismatch repair MutH/Restriction endonuclease, type II"/>
    <property type="match status" value="1"/>
</dbReference>
<dbReference type="InterPro" id="IPR011335">
    <property type="entry name" value="Restrct_endonuc-II-like"/>
</dbReference>
<dbReference type="GO" id="GO:0003677">
    <property type="term" value="F:DNA binding"/>
    <property type="evidence" value="ECO:0007669"/>
    <property type="project" value="InterPro"/>
</dbReference>
<dbReference type="AlphaFoldDB" id="A0A1G8CDG6"/>